<reference evidence="2 3" key="1">
    <citation type="journal article" date="2024" name="Microbiol. Resour. Announc.">
        <title>Genome annotations for the ascomycete fungi Trichoderma harzianum, Trichoderma aggressivum, and Purpureocillium lilacinum.</title>
        <authorList>
            <person name="Beijen E.P.W."/>
            <person name="Ohm R.A."/>
        </authorList>
    </citation>
    <scope>NUCLEOTIDE SEQUENCE [LARGE SCALE GENOMIC DNA]</scope>
    <source>
        <strain evidence="2 3">CBS 150709</strain>
    </source>
</reference>
<sequence length="589" mass="61702">MAFVQGREAWQPGPLISETLRKRHSGNDDGRQEFATAWSKTCMNAGTADDVDSCTRIHDGSSTPSHLGRLAGEAGREGKAIEALQGSRANDGRRVYAFIKVTPSASGGQAHKREQLGERRFRVSRGAGAAFQSTAQSGNQLEGQERGSNDTHCPDGSFWCAKWLARSLCCCAFVFAAAVVDRRGKSCAAAGAKEERKCRTYAVLDRFLVLQMTPVAAARRAAAAAFGGRGGGGGGGCDGGERSAVQLFGGVTSVGRNTLDPGRRAGGQQRSECGRSDCRHNQGTMEVPPDAAQQPASGGPWISCPPLSARRLGGHPGQSQAKPCHAMPCHAMPCPPMVVLPWQRMGSGLGPGIPRALAPPPPPSLRAPYHVRSKVALVSDLQAARGSTGLLGCCRRSTIGIRVASCTSTGQHDQHERRWHQHAAASPPPAAPAPASTPRDEQGAATYDGVRDGAGWMWRVGAASSTGRQLDRGGDAQRTGGRARLETASAPLARSSASAYEYVATLARPGQAQSGPGWPRHTMAKWPACLGSQLTMQPGRKRPKARHQGQRRAMEKAPDAKRRGGGGGGGGGASDDEERGEGTVDAGES</sequence>
<feature type="region of interest" description="Disordered" evidence="1">
    <location>
        <begin position="532"/>
        <end position="589"/>
    </location>
</feature>
<evidence type="ECO:0000313" key="2">
    <source>
        <dbReference type="EMBL" id="KAK4091217.1"/>
    </source>
</evidence>
<dbReference type="Proteomes" id="UP001287286">
    <property type="component" value="Unassembled WGS sequence"/>
</dbReference>
<feature type="compositionally biased region" description="Basic and acidic residues" evidence="1">
    <location>
        <begin position="552"/>
        <end position="562"/>
    </location>
</feature>
<evidence type="ECO:0000313" key="3">
    <source>
        <dbReference type="Proteomes" id="UP001287286"/>
    </source>
</evidence>
<accession>A0ABR0C4G8</accession>
<name>A0ABR0C4G8_PURLI</name>
<evidence type="ECO:0000256" key="1">
    <source>
        <dbReference type="SAM" id="MobiDB-lite"/>
    </source>
</evidence>
<feature type="region of interest" description="Disordered" evidence="1">
    <location>
        <begin position="463"/>
        <end position="493"/>
    </location>
</feature>
<gene>
    <name evidence="2" type="ORF">Purlil1_4231</name>
</gene>
<protein>
    <submittedName>
        <fullName evidence="2">Uncharacterized protein</fullName>
    </submittedName>
</protein>
<feature type="compositionally biased region" description="Polar residues" evidence="1">
    <location>
        <begin position="131"/>
        <end position="142"/>
    </location>
</feature>
<feature type="region of interest" description="Disordered" evidence="1">
    <location>
        <begin position="129"/>
        <end position="151"/>
    </location>
</feature>
<feature type="region of interest" description="Disordered" evidence="1">
    <location>
        <begin position="256"/>
        <end position="306"/>
    </location>
</feature>
<organism evidence="2 3">
    <name type="scientific">Purpureocillium lilacinum</name>
    <name type="common">Paecilomyces lilacinus</name>
    <dbReference type="NCBI Taxonomy" id="33203"/>
    <lineage>
        <taxon>Eukaryota</taxon>
        <taxon>Fungi</taxon>
        <taxon>Dikarya</taxon>
        <taxon>Ascomycota</taxon>
        <taxon>Pezizomycotina</taxon>
        <taxon>Sordariomycetes</taxon>
        <taxon>Hypocreomycetidae</taxon>
        <taxon>Hypocreales</taxon>
        <taxon>Ophiocordycipitaceae</taxon>
        <taxon>Purpureocillium</taxon>
    </lineage>
</organism>
<comment type="caution">
    <text evidence="2">The sequence shown here is derived from an EMBL/GenBank/DDBJ whole genome shotgun (WGS) entry which is preliminary data.</text>
</comment>
<feature type="compositionally biased region" description="Basic residues" evidence="1">
    <location>
        <begin position="539"/>
        <end position="550"/>
    </location>
</feature>
<feature type="region of interest" description="Disordered" evidence="1">
    <location>
        <begin position="412"/>
        <end position="445"/>
    </location>
</feature>
<keyword evidence="3" id="KW-1185">Reference proteome</keyword>
<dbReference type="EMBL" id="JAWRVI010000012">
    <property type="protein sequence ID" value="KAK4091217.1"/>
    <property type="molecule type" value="Genomic_DNA"/>
</dbReference>
<proteinExistence type="predicted"/>